<keyword evidence="1" id="KW-0472">Membrane</keyword>
<dbReference type="EMBL" id="VTAV01000026">
    <property type="protein sequence ID" value="TYR31262.1"/>
    <property type="molecule type" value="Genomic_DNA"/>
</dbReference>
<feature type="transmembrane region" description="Helical" evidence="1">
    <location>
        <begin position="21"/>
        <end position="41"/>
    </location>
</feature>
<gene>
    <name evidence="2" type="ORF">FXV77_21170</name>
</gene>
<evidence type="ECO:0000313" key="3">
    <source>
        <dbReference type="Proteomes" id="UP000322362"/>
    </source>
</evidence>
<dbReference type="RefSeq" id="WP_148921243.1">
    <property type="nucleotide sequence ID" value="NZ_VTAV01000026.1"/>
</dbReference>
<reference evidence="2 3" key="1">
    <citation type="submission" date="2019-08" db="EMBL/GenBank/DDBJ databases">
        <title>Phlebobacter frassis gen. nov. sp. nov., a new member of family Sphingobacteriaceae isolated from sand fly rearing media.</title>
        <authorList>
            <person name="Kakumanu M.L."/>
            <person name="Marayati B.F."/>
            <person name="Wada-Katsumata A."/>
            <person name="Wasserberg G."/>
            <person name="Schal C."/>
            <person name="Apperson C.S."/>
            <person name="Ponnusamy L."/>
        </authorList>
    </citation>
    <scope>NUCLEOTIDE SEQUENCE [LARGE SCALE GENOMIC DNA]</scope>
    <source>
        <strain evidence="2 3">SSI9</strain>
    </source>
</reference>
<feature type="transmembrane region" description="Helical" evidence="1">
    <location>
        <begin position="47"/>
        <end position="66"/>
    </location>
</feature>
<name>A0A5D4GT69_9SPHI</name>
<dbReference type="AlphaFoldDB" id="A0A5D4GT69"/>
<evidence type="ECO:0000313" key="2">
    <source>
        <dbReference type="EMBL" id="TYR31262.1"/>
    </source>
</evidence>
<evidence type="ECO:0000256" key="1">
    <source>
        <dbReference type="SAM" id="Phobius"/>
    </source>
</evidence>
<sequence>MKNMPLTELSTEQLIKNKRTTSIITGSLAVVLIILFGQSVHAWATEGYPSAIAMTIALSPIVFINLKKIKEIKSELKMRGKDFVK</sequence>
<keyword evidence="3" id="KW-1185">Reference proteome</keyword>
<proteinExistence type="predicted"/>
<accession>A0A5D4GT69</accession>
<keyword evidence="1" id="KW-0812">Transmembrane</keyword>
<comment type="caution">
    <text evidence="2">The sequence shown here is derived from an EMBL/GenBank/DDBJ whole genome shotgun (WGS) entry which is preliminary data.</text>
</comment>
<keyword evidence="1" id="KW-1133">Transmembrane helix</keyword>
<organism evidence="2 3">
    <name type="scientific">Sphingobacterium phlebotomi</name>
    <dbReference type="NCBI Taxonomy" id="2605433"/>
    <lineage>
        <taxon>Bacteria</taxon>
        <taxon>Pseudomonadati</taxon>
        <taxon>Bacteroidota</taxon>
        <taxon>Sphingobacteriia</taxon>
        <taxon>Sphingobacteriales</taxon>
        <taxon>Sphingobacteriaceae</taxon>
        <taxon>Sphingobacterium</taxon>
    </lineage>
</organism>
<protein>
    <submittedName>
        <fullName evidence="2">Redox-active disulfide protein 2</fullName>
    </submittedName>
</protein>
<dbReference type="Proteomes" id="UP000322362">
    <property type="component" value="Unassembled WGS sequence"/>
</dbReference>